<protein>
    <submittedName>
        <fullName evidence="1">Uncharacterized protein</fullName>
    </submittedName>
</protein>
<evidence type="ECO:0000313" key="1">
    <source>
        <dbReference type="EMBL" id="KAI7990803.1"/>
    </source>
</evidence>
<organism evidence="1 2">
    <name type="scientific">Camellia lanceoleosa</name>
    <dbReference type="NCBI Taxonomy" id="1840588"/>
    <lineage>
        <taxon>Eukaryota</taxon>
        <taxon>Viridiplantae</taxon>
        <taxon>Streptophyta</taxon>
        <taxon>Embryophyta</taxon>
        <taxon>Tracheophyta</taxon>
        <taxon>Spermatophyta</taxon>
        <taxon>Magnoliopsida</taxon>
        <taxon>eudicotyledons</taxon>
        <taxon>Gunneridae</taxon>
        <taxon>Pentapetalae</taxon>
        <taxon>asterids</taxon>
        <taxon>Ericales</taxon>
        <taxon>Theaceae</taxon>
        <taxon>Camellia</taxon>
    </lineage>
</organism>
<reference evidence="1 2" key="1">
    <citation type="journal article" date="2022" name="Plant J.">
        <title>Chromosome-level genome of Camellia lanceoleosa provides a valuable resource for understanding genome evolution and self-incompatibility.</title>
        <authorList>
            <person name="Gong W."/>
            <person name="Xiao S."/>
            <person name="Wang L."/>
            <person name="Liao Z."/>
            <person name="Chang Y."/>
            <person name="Mo W."/>
            <person name="Hu G."/>
            <person name="Li W."/>
            <person name="Zhao G."/>
            <person name="Zhu H."/>
            <person name="Hu X."/>
            <person name="Ji K."/>
            <person name="Xiang X."/>
            <person name="Song Q."/>
            <person name="Yuan D."/>
            <person name="Jin S."/>
            <person name="Zhang L."/>
        </authorList>
    </citation>
    <scope>NUCLEOTIDE SEQUENCE [LARGE SCALE GENOMIC DNA]</scope>
    <source>
        <strain evidence="1">SQ_2022a</strain>
    </source>
</reference>
<gene>
    <name evidence="1" type="ORF">LOK49_LG12G01158</name>
</gene>
<comment type="caution">
    <text evidence="1">The sequence shown here is derived from an EMBL/GenBank/DDBJ whole genome shotgun (WGS) entry which is preliminary data.</text>
</comment>
<sequence>MTMESSDSLPFYSFKSKNILSSSKPSPSDQMTKAYLDRTPWISMTPEKPANHPGRARNRADCVVGERSERGCRKAAEIGSRPGHQPDKVRSDGKKIGSDPSNVPVGKSKKKKFDGQVKLPEKFEILGKFFDSLDSTIRLLRLKGSGSTFTDISPKMESQLKFILPEVIEIKKILIHDEKTSCMKPDLHVTLRRTQTQVGIRI</sequence>
<dbReference type="EMBL" id="CM045770">
    <property type="protein sequence ID" value="KAI7990803.1"/>
    <property type="molecule type" value="Genomic_DNA"/>
</dbReference>
<evidence type="ECO:0000313" key="2">
    <source>
        <dbReference type="Proteomes" id="UP001060215"/>
    </source>
</evidence>
<keyword evidence="2" id="KW-1185">Reference proteome</keyword>
<dbReference type="Proteomes" id="UP001060215">
    <property type="component" value="Chromosome 13"/>
</dbReference>
<name>A0ACC0FR99_9ERIC</name>
<proteinExistence type="predicted"/>
<accession>A0ACC0FR99</accession>